<evidence type="ECO:0000256" key="2">
    <source>
        <dbReference type="ARBA" id="ARBA00022690"/>
    </source>
</evidence>
<evidence type="ECO:0000313" key="7">
    <source>
        <dbReference type="Proteomes" id="UP000288716"/>
    </source>
</evidence>
<dbReference type="InterPro" id="IPR046350">
    <property type="entry name" value="Cystatin_sf"/>
</dbReference>
<protein>
    <recommendedName>
        <fullName evidence="5">Cystatin domain-containing protein</fullName>
    </recommendedName>
</protein>
<evidence type="ECO:0000313" key="6">
    <source>
        <dbReference type="EMBL" id="RWS22419.1"/>
    </source>
</evidence>
<comment type="caution">
    <text evidence="6">The sequence shown here is derived from an EMBL/GenBank/DDBJ whole genome shotgun (WGS) entry which is preliminary data.</text>
</comment>
<dbReference type="Gene3D" id="3.10.450.10">
    <property type="match status" value="1"/>
</dbReference>
<dbReference type="InterPro" id="IPR018073">
    <property type="entry name" value="Prot_inh_cystat_CS"/>
</dbReference>
<organism evidence="6 7">
    <name type="scientific">Leptotrombidium deliense</name>
    <dbReference type="NCBI Taxonomy" id="299467"/>
    <lineage>
        <taxon>Eukaryota</taxon>
        <taxon>Metazoa</taxon>
        <taxon>Ecdysozoa</taxon>
        <taxon>Arthropoda</taxon>
        <taxon>Chelicerata</taxon>
        <taxon>Arachnida</taxon>
        <taxon>Acari</taxon>
        <taxon>Acariformes</taxon>
        <taxon>Trombidiformes</taxon>
        <taxon>Prostigmata</taxon>
        <taxon>Anystina</taxon>
        <taxon>Parasitengona</taxon>
        <taxon>Trombiculoidea</taxon>
        <taxon>Trombiculidae</taxon>
        <taxon>Leptotrombidium</taxon>
    </lineage>
</organism>
<evidence type="ECO:0000259" key="5">
    <source>
        <dbReference type="SMART" id="SM00043"/>
    </source>
</evidence>
<dbReference type="GO" id="GO:0004869">
    <property type="term" value="F:cysteine-type endopeptidase inhibitor activity"/>
    <property type="evidence" value="ECO:0007669"/>
    <property type="project" value="UniProtKB-KW"/>
</dbReference>
<feature type="domain" description="Cystatin" evidence="5">
    <location>
        <begin position="53"/>
        <end position="162"/>
    </location>
</feature>
<gene>
    <name evidence="6" type="ORF">B4U80_05788</name>
</gene>
<dbReference type="InterPro" id="IPR000010">
    <property type="entry name" value="Cystatin_dom"/>
</dbReference>
<keyword evidence="3" id="KW-0789">Thiol protease inhibitor</keyword>
<proteinExistence type="inferred from homology"/>
<dbReference type="PANTHER" id="PTHR46186:SF2">
    <property type="entry name" value="CYSTATIN"/>
    <property type="match status" value="1"/>
</dbReference>
<evidence type="ECO:0000256" key="3">
    <source>
        <dbReference type="ARBA" id="ARBA00022704"/>
    </source>
</evidence>
<accession>A0A443S4G4</accession>
<dbReference type="OrthoDB" id="1908104at2759"/>
<dbReference type="CDD" id="cd00042">
    <property type="entry name" value="CY"/>
    <property type="match status" value="1"/>
</dbReference>
<dbReference type="VEuPathDB" id="VectorBase:LDEU009621"/>
<dbReference type="GO" id="GO:0005737">
    <property type="term" value="C:cytoplasm"/>
    <property type="evidence" value="ECO:0007669"/>
    <property type="project" value="TreeGrafter"/>
</dbReference>
<dbReference type="SMART" id="SM00043">
    <property type="entry name" value="CY"/>
    <property type="match status" value="1"/>
</dbReference>
<dbReference type="GO" id="GO:0005615">
    <property type="term" value="C:extracellular space"/>
    <property type="evidence" value="ECO:0007669"/>
    <property type="project" value="TreeGrafter"/>
</dbReference>
<dbReference type="FunFam" id="3.10.450.10:FF:000004">
    <property type="entry name" value="Cystatin C"/>
    <property type="match status" value="1"/>
</dbReference>
<dbReference type="EMBL" id="NCKV01008867">
    <property type="protein sequence ID" value="RWS22419.1"/>
    <property type="molecule type" value="Genomic_DNA"/>
</dbReference>
<dbReference type="PROSITE" id="PS00287">
    <property type="entry name" value="CYSTATIN"/>
    <property type="match status" value="1"/>
</dbReference>
<sequence>MCLIVTDKMIKFYNKYDFKIGNKQLRLKLSMMKYTCCVALFFAAVAFSTQQDSLPGGWNDVTDGNKKNELVKFSVVHYNERSNSYFVKNVVRVVDAKQQVVSGINYRLTIELGTTQCKRNEVTFDNIDHCVPADGGNVESCTIVIWERTWLNEREVTHFFCQPK</sequence>
<keyword evidence="4" id="KW-1015">Disulfide bond</keyword>
<dbReference type="Pfam" id="PF00031">
    <property type="entry name" value="Cystatin"/>
    <property type="match status" value="1"/>
</dbReference>
<dbReference type="PANTHER" id="PTHR46186">
    <property type="entry name" value="CYSTATIN"/>
    <property type="match status" value="1"/>
</dbReference>
<dbReference type="STRING" id="299467.A0A443S4G4"/>
<dbReference type="SUPFAM" id="SSF54403">
    <property type="entry name" value="Cystatin/monellin"/>
    <property type="match status" value="1"/>
</dbReference>
<dbReference type="AlphaFoldDB" id="A0A443S4G4"/>
<dbReference type="GO" id="GO:0031982">
    <property type="term" value="C:vesicle"/>
    <property type="evidence" value="ECO:0007669"/>
    <property type="project" value="TreeGrafter"/>
</dbReference>
<keyword evidence="2" id="KW-0646">Protease inhibitor</keyword>
<comment type="similarity">
    <text evidence="1">Belongs to the cystatin family.</text>
</comment>
<keyword evidence="7" id="KW-1185">Reference proteome</keyword>
<evidence type="ECO:0000256" key="4">
    <source>
        <dbReference type="ARBA" id="ARBA00023157"/>
    </source>
</evidence>
<name>A0A443S4G4_9ACAR</name>
<dbReference type="Proteomes" id="UP000288716">
    <property type="component" value="Unassembled WGS sequence"/>
</dbReference>
<reference evidence="6 7" key="1">
    <citation type="journal article" date="2018" name="Gigascience">
        <title>Genomes of trombidid mites reveal novel predicted allergens and laterally-transferred genes associated with secondary metabolism.</title>
        <authorList>
            <person name="Dong X."/>
            <person name="Chaisiri K."/>
            <person name="Xia D."/>
            <person name="Armstrong S.D."/>
            <person name="Fang Y."/>
            <person name="Donnelly M.J."/>
            <person name="Kadowaki T."/>
            <person name="McGarry J.W."/>
            <person name="Darby A.C."/>
            <person name="Makepeace B.L."/>
        </authorList>
    </citation>
    <scope>NUCLEOTIDE SEQUENCE [LARGE SCALE GENOMIC DNA]</scope>
    <source>
        <strain evidence="6">UoL-UT</strain>
    </source>
</reference>
<evidence type="ECO:0000256" key="1">
    <source>
        <dbReference type="ARBA" id="ARBA00009403"/>
    </source>
</evidence>